<feature type="compositionally biased region" description="Low complexity" evidence="1">
    <location>
        <begin position="64"/>
        <end position="74"/>
    </location>
</feature>
<organism evidence="2 3">
    <name type="scientific">Oryza sativa subsp. japonica</name>
    <name type="common">Rice</name>
    <dbReference type="NCBI Taxonomy" id="39947"/>
    <lineage>
        <taxon>Eukaryota</taxon>
        <taxon>Viridiplantae</taxon>
        <taxon>Streptophyta</taxon>
        <taxon>Embryophyta</taxon>
        <taxon>Tracheophyta</taxon>
        <taxon>Spermatophyta</taxon>
        <taxon>Magnoliopsida</taxon>
        <taxon>Liliopsida</taxon>
        <taxon>Poales</taxon>
        <taxon>Poaceae</taxon>
        <taxon>BOP clade</taxon>
        <taxon>Oryzoideae</taxon>
        <taxon>Oryzeae</taxon>
        <taxon>Oryzinae</taxon>
        <taxon>Oryza</taxon>
        <taxon>Oryza sativa</taxon>
    </lineage>
</organism>
<reference evidence="2 3" key="3">
    <citation type="journal article" date="2013" name="Rice">
        <title>Improvement of the Oryza sativa Nipponbare reference genome using next generation sequence and optical map data.</title>
        <authorList>
            <person name="Kawahara Y."/>
            <person name="de la Bastide M."/>
            <person name="Hamilton J.P."/>
            <person name="Kanamori H."/>
            <person name="McCombie W.R."/>
            <person name="Ouyang S."/>
            <person name="Schwartz D.C."/>
            <person name="Tanaka T."/>
            <person name="Wu J."/>
            <person name="Zhou S."/>
            <person name="Childs K.L."/>
            <person name="Davidson R.M."/>
            <person name="Lin H."/>
            <person name="Quesada-Ocampo L."/>
            <person name="Vaillancourt B."/>
            <person name="Sakai H."/>
            <person name="Lee S.S."/>
            <person name="Kim J."/>
            <person name="Numa H."/>
            <person name="Itoh T."/>
            <person name="Buell C.R."/>
            <person name="Matsumoto T."/>
        </authorList>
    </citation>
    <scope>NUCLEOTIDE SEQUENCE [LARGE SCALE GENOMIC DNA]</scope>
    <source>
        <strain evidence="3">cv. Nipponbare</strain>
    </source>
</reference>
<dbReference type="AlphaFoldDB" id="A0A0P0WVF2"/>
<reference evidence="3" key="1">
    <citation type="journal article" date="2005" name="Nature">
        <title>The map-based sequence of the rice genome.</title>
        <authorList>
            <consortium name="International rice genome sequencing project (IRGSP)"/>
            <person name="Matsumoto T."/>
            <person name="Wu J."/>
            <person name="Kanamori H."/>
            <person name="Katayose Y."/>
            <person name="Fujisawa M."/>
            <person name="Namiki N."/>
            <person name="Mizuno H."/>
            <person name="Yamamoto K."/>
            <person name="Antonio B.A."/>
            <person name="Baba T."/>
            <person name="Sakata K."/>
            <person name="Nagamura Y."/>
            <person name="Aoki H."/>
            <person name="Arikawa K."/>
            <person name="Arita K."/>
            <person name="Bito T."/>
            <person name="Chiden Y."/>
            <person name="Fujitsuka N."/>
            <person name="Fukunaka R."/>
            <person name="Hamada M."/>
            <person name="Harada C."/>
            <person name="Hayashi A."/>
            <person name="Hijishita S."/>
            <person name="Honda M."/>
            <person name="Hosokawa S."/>
            <person name="Ichikawa Y."/>
            <person name="Idonuma A."/>
            <person name="Iijima M."/>
            <person name="Ikeda M."/>
            <person name="Ikeno M."/>
            <person name="Ito K."/>
            <person name="Ito S."/>
            <person name="Ito T."/>
            <person name="Ito Y."/>
            <person name="Ito Y."/>
            <person name="Iwabuchi A."/>
            <person name="Kamiya K."/>
            <person name="Karasawa W."/>
            <person name="Kurita K."/>
            <person name="Katagiri S."/>
            <person name="Kikuta A."/>
            <person name="Kobayashi H."/>
            <person name="Kobayashi N."/>
            <person name="Machita K."/>
            <person name="Maehara T."/>
            <person name="Masukawa M."/>
            <person name="Mizubayashi T."/>
            <person name="Mukai Y."/>
            <person name="Nagasaki H."/>
            <person name="Nagata Y."/>
            <person name="Naito S."/>
            <person name="Nakashima M."/>
            <person name="Nakama Y."/>
            <person name="Nakamichi Y."/>
            <person name="Nakamura M."/>
            <person name="Meguro A."/>
            <person name="Negishi M."/>
            <person name="Ohta I."/>
            <person name="Ohta T."/>
            <person name="Okamoto M."/>
            <person name="Ono N."/>
            <person name="Saji S."/>
            <person name="Sakaguchi M."/>
            <person name="Sakai K."/>
            <person name="Shibata M."/>
            <person name="Shimokawa T."/>
            <person name="Song J."/>
            <person name="Takazaki Y."/>
            <person name="Terasawa K."/>
            <person name="Tsugane M."/>
            <person name="Tsuji K."/>
            <person name="Ueda S."/>
            <person name="Waki K."/>
            <person name="Yamagata H."/>
            <person name="Yamamoto M."/>
            <person name="Yamamoto S."/>
            <person name="Yamane H."/>
            <person name="Yoshiki S."/>
            <person name="Yoshihara R."/>
            <person name="Yukawa K."/>
            <person name="Zhong H."/>
            <person name="Yano M."/>
            <person name="Yuan Q."/>
            <person name="Ouyang S."/>
            <person name="Liu J."/>
            <person name="Jones K.M."/>
            <person name="Gansberger K."/>
            <person name="Moffat K."/>
            <person name="Hill J."/>
            <person name="Bera J."/>
            <person name="Fadrosh D."/>
            <person name="Jin S."/>
            <person name="Johri S."/>
            <person name="Kim M."/>
            <person name="Overton L."/>
            <person name="Reardon M."/>
            <person name="Tsitrin T."/>
            <person name="Vuong H."/>
            <person name="Weaver B."/>
            <person name="Ciecko A."/>
            <person name="Tallon L."/>
            <person name="Jackson J."/>
            <person name="Pai G."/>
            <person name="Aken S.V."/>
            <person name="Utterback T."/>
            <person name="Reidmuller S."/>
            <person name="Feldblyum T."/>
            <person name="Hsiao J."/>
            <person name="Zismann V."/>
            <person name="Iobst S."/>
            <person name="de Vazeille A.R."/>
            <person name="Buell C.R."/>
            <person name="Ying K."/>
            <person name="Li Y."/>
            <person name="Lu T."/>
            <person name="Huang Y."/>
            <person name="Zhao Q."/>
            <person name="Feng Q."/>
            <person name="Zhang L."/>
            <person name="Zhu J."/>
            <person name="Weng Q."/>
            <person name="Mu J."/>
            <person name="Lu Y."/>
            <person name="Fan D."/>
            <person name="Liu Y."/>
            <person name="Guan J."/>
            <person name="Zhang Y."/>
            <person name="Yu S."/>
            <person name="Liu X."/>
            <person name="Zhang Y."/>
            <person name="Hong G."/>
            <person name="Han B."/>
            <person name="Choisne N."/>
            <person name="Demange N."/>
            <person name="Orjeda G."/>
            <person name="Samain S."/>
            <person name="Cattolico L."/>
            <person name="Pelletier E."/>
            <person name="Couloux A."/>
            <person name="Segurens B."/>
            <person name="Wincker P."/>
            <person name="D'Hont A."/>
            <person name="Scarpelli C."/>
            <person name="Weissenbach J."/>
            <person name="Salanoubat M."/>
            <person name="Quetier F."/>
            <person name="Yu Y."/>
            <person name="Kim H.R."/>
            <person name="Rambo T."/>
            <person name="Currie J."/>
            <person name="Collura K."/>
            <person name="Luo M."/>
            <person name="Yang T."/>
            <person name="Ammiraju J.S.S."/>
            <person name="Engler F."/>
            <person name="Soderlund C."/>
            <person name="Wing R.A."/>
            <person name="Palmer L.E."/>
            <person name="de la Bastide M."/>
            <person name="Spiegel L."/>
            <person name="Nascimento L."/>
            <person name="Zutavern T."/>
            <person name="O'Shaughnessy A."/>
            <person name="Dike S."/>
            <person name="Dedhia N."/>
            <person name="Preston R."/>
            <person name="Balija V."/>
            <person name="McCombie W.R."/>
            <person name="Chow T."/>
            <person name="Chen H."/>
            <person name="Chung M."/>
            <person name="Chen C."/>
            <person name="Shaw J."/>
            <person name="Wu H."/>
            <person name="Hsiao K."/>
            <person name="Chao Y."/>
            <person name="Chu M."/>
            <person name="Cheng C."/>
            <person name="Hour A."/>
            <person name="Lee P."/>
            <person name="Lin S."/>
            <person name="Lin Y."/>
            <person name="Liou J."/>
            <person name="Liu S."/>
            <person name="Hsing Y."/>
            <person name="Raghuvanshi S."/>
            <person name="Mohanty A."/>
            <person name="Bharti A.K."/>
            <person name="Gaur A."/>
            <person name="Gupta V."/>
            <person name="Kumar D."/>
            <person name="Ravi V."/>
            <person name="Vij S."/>
            <person name="Kapur A."/>
            <person name="Khurana P."/>
            <person name="Khurana P."/>
            <person name="Khurana J.P."/>
            <person name="Tyagi A.K."/>
            <person name="Gaikwad K."/>
            <person name="Singh A."/>
            <person name="Dalal V."/>
            <person name="Srivastava S."/>
            <person name="Dixit A."/>
            <person name="Pal A.K."/>
            <person name="Ghazi I.A."/>
            <person name="Yadav M."/>
            <person name="Pandit A."/>
            <person name="Bhargava A."/>
            <person name="Sureshbabu K."/>
            <person name="Batra K."/>
            <person name="Sharma T.R."/>
            <person name="Mohapatra T."/>
            <person name="Singh N.K."/>
            <person name="Messing J."/>
            <person name="Nelson A.B."/>
            <person name="Fuks G."/>
            <person name="Kavchok S."/>
            <person name="Keizer G."/>
            <person name="Linton E."/>
            <person name="Llaca V."/>
            <person name="Song R."/>
            <person name="Tanyolac B."/>
            <person name="Young S."/>
            <person name="Ho-Il K."/>
            <person name="Hahn J.H."/>
            <person name="Sangsakoo G."/>
            <person name="Vanavichit A."/>
            <person name="de Mattos Luiz.A.T."/>
            <person name="Zimmer P.D."/>
            <person name="Malone G."/>
            <person name="Dellagostin O."/>
            <person name="de Oliveira A.C."/>
            <person name="Bevan M."/>
            <person name="Bancroft I."/>
            <person name="Minx P."/>
            <person name="Cordum H."/>
            <person name="Wilson R."/>
            <person name="Cheng Z."/>
            <person name="Jin W."/>
            <person name="Jiang J."/>
            <person name="Leong S.A."/>
            <person name="Iwama H."/>
            <person name="Gojobori T."/>
            <person name="Itoh T."/>
            <person name="Niimura Y."/>
            <person name="Fujii Y."/>
            <person name="Habara T."/>
            <person name="Sakai H."/>
            <person name="Sato Y."/>
            <person name="Wilson G."/>
            <person name="Kumar K."/>
            <person name="McCouch S."/>
            <person name="Juretic N."/>
            <person name="Hoen D."/>
            <person name="Wright S."/>
            <person name="Bruskiewich R."/>
            <person name="Bureau T."/>
            <person name="Miyao A."/>
            <person name="Hirochika H."/>
            <person name="Nishikawa T."/>
            <person name="Kadowaki K."/>
            <person name="Sugiura M."/>
            <person name="Burr B."/>
            <person name="Sasaki T."/>
        </authorList>
    </citation>
    <scope>NUCLEOTIDE SEQUENCE [LARGE SCALE GENOMIC DNA]</scope>
    <source>
        <strain evidence="3">cv. Nipponbare</strain>
    </source>
</reference>
<protein>
    <submittedName>
        <fullName evidence="2">Os06g0264650 protein</fullName>
    </submittedName>
</protein>
<reference evidence="2 3" key="2">
    <citation type="journal article" date="2013" name="Plant Cell Physiol.">
        <title>Rice Annotation Project Database (RAP-DB): an integrative and interactive database for rice genomics.</title>
        <authorList>
            <person name="Sakai H."/>
            <person name="Lee S.S."/>
            <person name="Tanaka T."/>
            <person name="Numa H."/>
            <person name="Kim J."/>
            <person name="Kawahara Y."/>
            <person name="Wakimoto H."/>
            <person name="Yang C.C."/>
            <person name="Iwamoto M."/>
            <person name="Abe T."/>
            <person name="Yamada Y."/>
            <person name="Muto A."/>
            <person name="Inokuchi H."/>
            <person name="Ikemura T."/>
            <person name="Matsumoto T."/>
            <person name="Sasaki T."/>
            <person name="Itoh T."/>
        </authorList>
    </citation>
    <scope>NUCLEOTIDE SEQUENCE [LARGE SCALE GENOMIC DNA]</scope>
    <source>
        <strain evidence="3">cv. Nipponbare</strain>
    </source>
</reference>
<feature type="region of interest" description="Disordered" evidence="1">
    <location>
        <begin position="1"/>
        <end position="74"/>
    </location>
</feature>
<dbReference type="FunCoup" id="A0A0P0WVF2">
    <property type="interactions" value="331"/>
</dbReference>
<dbReference type="PaxDb" id="39947-A0A0P0WVF2"/>
<evidence type="ECO:0000313" key="3">
    <source>
        <dbReference type="Proteomes" id="UP000059680"/>
    </source>
</evidence>
<proteinExistence type="predicted"/>
<accession>A0A0P0WVF2</accession>
<sequence>MGSAGEGTTAVTAEAGEPTGRWRETISSTLAGSPERRASTVPSRRLRTHPARPRDSAVSAVQSRNPTPCTRPFTTTRTALRAGVSCGGGDGVGEEDVASAAGVAMASPRRRQRRRVLQRGIWSVVDAAACWASRATCKPAGPIS</sequence>
<name>A0A0P0WVF2_ORYSJ</name>
<evidence type="ECO:0000313" key="2">
    <source>
        <dbReference type="EMBL" id="BAS97140.1"/>
    </source>
</evidence>
<evidence type="ECO:0000256" key="1">
    <source>
        <dbReference type="SAM" id="MobiDB-lite"/>
    </source>
</evidence>
<keyword evidence="3" id="KW-1185">Reference proteome</keyword>
<dbReference type="Gramene" id="Os06t0264650-00">
    <property type="protein sequence ID" value="Os06t0264650-00"/>
    <property type="gene ID" value="Os06g0264650"/>
</dbReference>
<dbReference type="EMBL" id="AP014962">
    <property type="protein sequence ID" value="BAS97140.1"/>
    <property type="molecule type" value="Genomic_DNA"/>
</dbReference>
<dbReference type="InParanoid" id="A0A0P0WVF2"/>
<dbReference type="Proteomes" id="UP000059680">
    <property type="component" value="Chromosome 6"/>
</dbReference>
<gene>
    <name evidence="2" type="ordered locus">Os06g0264650</name>
    <name evidence="2" type="ORF">OSNPB_060264650</name>
</gene>
<feature type="compositionally biased region" description="Low complexity" evidence="1">
    <location>
        <begin position="1"/>
        <end position="19"/>
    </location>
</feature>